<dbReference type="EMBL" id="FUYE01000019">
    <property type="protein sequence ID" value="SKB05765.1"/>
    <property type="molecule type" value="Genomic_DNA"/>
</dbReference>
<accession>A0A1T4YWY4</accession>
<comment type="similarity">
    <text evidence="7">Belongs to the GntP permease family.</text>
</comment>
<dbReference type="GO" id="GO:0005886">
    <property type="term" value="C:plasma membrane"/>
    <property type="evidence" value="ECO:0007669"/>
    <property type="project" value="UniProtKB-SubCell"/>
</dbReference>
<feature type="transmembrane region" description="Helical" evidence="8">
    <location>
        <begin position="435"/>
        <end position="460"/>
    </location>
</feature>
<keyword evidence="4 8" id="KW-0812">Transmembrane</keyword>
<dbReference type="Pfam" id="PF02447">
    <property type="entry name" value="GntP_permease"/>
    <property type="match status" value="1"/>
</dbReference>
<reference evidence="10" key="1">
    <citation type="submission" date="2017-02" db="EMBL/GenBank/DDBJ databases">
        <authorList>
            <person name="Varghese N."/>
            <person name="Submissions S."/>
        </authorList>
    </citation>
    <scope>NUCLEOTIDE SEQUENCE [LARGE SCALE GENOMIC DNA]</scope>
    <source>
        <strain evidence="10">ATCC 700200</strain>
    </source>
</reference>
<feature type="transmembrane region" description="Helical" evidence="8">
    <location>
        <begin position="199"/>
        <end position="220"/>
    </location>
</feature>
<evidence type="ECO:0000313" key="10">
    <source>
        <dbReference type="Proteomes" id="UP000190774"/>
    </source>
</evidence>
<dbReference type="PANTHER" id="PTHR30354:SF22">
    <property type="entry name" value="HIGH-AFFINITY GLUCONATE TRANSPORTER"/>
    <property type="match status" value="1"/>
</dbReference>
<dbReference type="Proteomes" id="UP000190774">
    <property type="component" value="Unassembled WGS sequence"/>
</dbReference>
<evidence type="ECO:0000256" key="4">
    <source>
        <dbReference type="ARBA" id="ARBA00022692"/>
    </source>
</evidence>
<dbReference type="InterPro" id="IPR003474">
    <property type="entry name" value="Glcn_transporter"/>
</dbReference>
<gene>
    <name evidence="9" type="ORF">SAMN02745166_04331</name>
</gene>
<feature type="transmembrane region" description="Helical" evidence="8">
    <location>
        <begin position="355"/>
        <end position="379"/>
    </location>
</feature>
<feature type="transmembrane region" description="Helical" evidence="8">
    <location>
        <begin position="273"/>
        <end position="294"/>
    </location>
</feature>
<sequence>MISLSLVALGLIIVVLALLGLRLHAFLAMMLAAFVVAVVTPQDALVSYASQQQVLGKMTAVEATKFAATTPPERVMKAFGETCASMGLLICMASIMGKSLLDSGAAMRIVQSLLGLFGRARAHIAFVLTGFSLAIPVYFDAVFYLLMPIGKAMTKATGGNYLLYILTIIAGATMAHSLVPPTPGPLFAAKELGVDVGTMMVGGLIVGLFTASFGLAYAVWANRRWKIELPVEDAQAVDAAASGPLPSLALSILPIVVPIVLITWGSLQAKTPWYADSNLALSAGAIISLCLLAWQKRHGDVATQGGLQEVVQGAIMSGATVLLITAAGGAFGSTLRQTGVAEVIQNLGAGASKFWALPICFLITTLVRTAQGSATVAMITAAPLARAFMESGGLPFHPVYLALAVGCGSKPVPWLNDSGFWIITRMSGMTETQTLKIVTPMMSLMGVVGLPVVMIGAWLLPMR</sequence>
<keyword evidence="3" id="KW-1003">Cell membrane</keyword>
<proteinExistence type="inferred from homology"/>
<evidence type="ECO:0000256" key="8">
    <source>
        <dbReference type="SAM" id="Phobius"/>
    </source>
</evidence>
<organism evidence="9 10">
    <name type="scientific">Prosthecobacter debontii</name>
    <dbReference type="NCBI Taxonomy" id="48467"/>
    <lineage>
        <taxon>Bacteria</taxon>
        <taxon>Pseudomonadati</taxon>
        <taxon>Verrucomicrobiota</taxon>
        <taxon>Verrucomicrobiia</taxon>
        <taxon>Verrucomicrobiales</taxon>
        <taxon>Verrucomicrobiaceae</taxon>
        <taxon>Prosthecobacter</taxon>
    </lineage>
</organism>
<dbReference type="PANTHER" id="PTHR30354">
    <property type="entry name" value="GNT FAMILY GLUCONATE TRANSPORTER"/>
    <property type="match status" value="1"/>
</dbReference>
<evidence type="ECO:0000256" key="5">
    <source>
        <dbReference type="ARBA" id="ARBA00022989"/>
    </source>
</evidence>
<dbReference type="RefSeq" id="WP_078815471.1">
    <property type="nucleotide sequence ID" value="NZ_FUYE01000019.1"/>
</dbReference>
<feature type="transmembrane region" description="Helical" evidence="8">
    <location>
        <begin position="314"/>
        <end position="335"/>
    </location>
</feature>
<keyword evidence="2" id="KW-0813">Transport</keyword>
<name>A0A1T4YWY4_9BACT</name>
<feature type="transmembrane region" description="Helical" evidence="8">
    <location>
        <begin position="248"/>
        <end position="267"/>
    </location>
</feature>
<keyword evidence="6 8" id="KW-0472">Membrane</keyword>
<evidence type="ECO:0000256" key="2">
    <source>
        <dbReference type="ARBA" id="ARBA00022448"/>
    </source>
</evidence>
<dbReference type="AlphaFoldDB" id="A0A1T4YWY4"/>
<evidence type="ECO:0000256" key="7">
    <source>
        <dbReference type="ARBA" id="ARBA00049663"/>
    </source>
</evidence>
<evidence type="ECO:0000256" key="3">
    <source>
        <dbReference type="ARBA" id="ARBA00022475"/>
    </source>
</evidence>
<evidence type="ECO:0000256" key="1">
    <source>
        <dbReference type="ARBA" id="ARBA00004651"/>
    </source>
</evidence>
<feature type="transmembrane region" description="Helical" evidence="8">
    <location>
        <begin position="124"/>
        <end position="149"/>
    </location>
</feature>
<comment type="subcellular location">
    <subcellularLocation>
        <location evidence="1">Cell membrane</location>
        <topology evidence="1">Multi-pass membrane protein</topology>
    </subcellularLocation>
</comment>
<keyword evidence="10" id="KW-1185">Reference proteome</keyword>
<protein>
    <submittedName>
        <fullName evidence="9">Gluconate:H+ symporter, GntP family</fullName>
    </submittedName>
</protein>
<dbReference type="STRING" id="48467.SAMN02745166_04331"/>
<dbReference type="GO" id="GO:0015128">
    <property type="term" value="F:gluconate transmembrane transporter activity"/>
    <property type="evidence" value="ECO:0007669"/>
    <property type="project" value="InterPro"/>
</dbReference>
<evidence type="ECO:0000256" key="6">
    <source>
        <dbReference type="ARBA" id="ARBA00023136"/>
    </source>
</evidence>
<keyword evidence="5 8" id="KW-1133">Transmembrane helix</keyword>
<feature type="transmembrane region" description="Helical" evidence="8">
    <location>
        <begin position="161"/>
        <end position="179"/>
    </location>
</feature>
<evidence type="ECO:0000313" key="9">
    <source>
        <dbReference type="EMBL" id="SKB05765.1"/>
    </source>
</evidence>
<dbReference type="OrthoDB" id="9787129at2"/>